<protein>
    <submittedName>
        <fullName evidence="1">Uncharacterized protein</fullName>
    </submittedName>
</protein>
<proteinExistence type="predicted"/>
<dbReference type="Proteomes" id="UP000221538">
    <property type="component" value="Unassembled WGS sequence"/>
</dbReference>
<dbReference type="AlphaFoldDB" id="A0A292ZAB3"/>
<dbReference type="EMBL" id="BEWI01000030">
    <property type="protein sequence ID" value="GAY19725.1"/>
    <property type="molecule type" value="Genomic_DNA"/>
</dbReference>
<evidence type="ECO:0000313" key="2">
    <source>
        <dbReference type="Proteomes" id="UP000221538"/>
    </source>
</evidence>
<gene>
    <name evidence="1" type="ORF">SFOMI_0245</name>
</gene>
<sequence length="66" mass="7120">MMAPFDHHRDAALALLNSGERLTRKAGSFLGQLAVDPTPMTPAQAEWLAKLLDRSGLPPVAGDEHE</sequence>
<dbReference type="RefSeq" id="WP_218042295.1">
    <property type="nucleotide sequence ID" value="NZ_BEWI01000030.1"/>
</dbReference>
<name>A0A292ZAB3_SPHSA</name>
<organism evidence="1 2">
    <name type="scientific">Sphingobium fuliginis (strain ATCC 27551)</name>
    <dbReference type="NCBI Taxonomy" id="336203"/>
    <lineage>
        <taxon>Bacteria</taxon>
        <taxon>Pseudomonadati</taxon>
        <taxon>Pseudomonadota</taxon>
        <taxon>Alphaproteobacteria</taxon>
        <taxon>Sphingomonadales</taxon>
        <taxon>Sphingomonadaceae</taxon>
        <taxon>Sphingobium</taxon>
    </lineage>
</organism>
<comment type="caution">
    <text evidence="1">The sequence shown here is derived from an EMBL/GenBank/DDBJ whole genome shotgun (WGS) entry which is preliminary data.</text>
</comment>
<accession>A0A292ZAB3</accession>
<reference evidence="1 2" key="2">
    <citation type="journal article" date="2013" name="Environ. Sci. Technol.">
        <title>The 4-tert-butylphenol-utilizing bacterium Sphingobium fuliginis OMI can degrade bisphenols via phenolic ring hydroxylation and meta-cleavage pathway.</title>
        <authorList>
            <person name="Ogata Y."/>
            <person name="Goda S."/>
            <person name="Toyama T."/>
            <person name="Sei K."/>
            <person name="Ike M."/>
        </authorList>
    </citation>
    <scope>NUCLEOTIDE SEQUENCE [LARGE SCALE GENOMIC DNA]</scope>
    <source>
        <strain evidence="1 2">OMI</strain>
    </source>
</reference>
<evidence type="ECO:0000313" key="1">
    <source>
        <dbReference type="EMBL" id="GAY19725.1"/>
    </source>
</evidence>
<reference evidence="1 2" key="1">
    <citation type="journal article" date="2013" name="Biodegradation">
        <title>Occurrence of 4-tert-butylphenol (4-t-BP) biodegradation in an aquatic sample caused by the presence of Spirodela polyrrhiza and isolation of a 4-t-BP-utilizing bacterium.</title>
        <authorList>
            <person name="Ogata Y."/>
            <person name="Toyama T."/>
            <person name="Yu N."/>
            <person name="Wang X."/>
            <person name="Sei K."/>
            <person name="Ike M."/>
        </authorList>
    </citation>
    <scope>NUCLEOTIDE SEQUENCE [LARGE SCALE GENOMIC DNA]</scope>
    <source>
        <strain evidence="1 2">OMI</strain>
    </source>
</reference>